<accession>A0AAX2CI07</accession>
<protein>
    <submittedName>
        <fullName evidence="1">Uncharacterized protein</fullName>
    </submittedName>
</protein>
<comment type="caution">
    <text evidence="1">The sequence shown here is derived from an EMBL/GenBank/DDBJ whole genome shotgun (WGS) entry which is preliminary data.</text>
</comment>
<dbReference type="AlphaFoldDB" id="A0AAX2CI07"/>
<reference evidence="1 2" key="1">
    <citation type="submission" date="2016-08" db="EMBL/GenBank/DDBJ databases">
        <authorList>
            <person name="Loux V."/>
            <person name="Rue O."/>
        </authorList>
    </citation>
    <scope>NUCLEOTIDE SEQUENCE [LARGE SCALE GENOMIC DNA]</scope>
    <source>
        <strain evidence="1 2">AFSSA_08CEB44bac</strain>
    </source>
</reference>
<evidence type="ECO:0000313" key="2">
    <source>
        <dbReference type="Proteomes" id="UP000242164"/>
    </source>
</evidence>
<dbReference type="EMBL" id="FMIK01000024">
    <property type="protein sequence ID" value="SCL92382.1"/>
    <property type="molecule type" value="Genomic_DNA"/>
</dbReference>
<sequence length="47" mass="5678">MTILCKQFMHVIDDKRYMQDIISLWNDNCLQTAECELEESERLKDKV</sequence>
<dbReference type="Proteomes" id="UP000242164">
    <property type="component" value="Unassembled WGS sequence"/>
</dbReference>
<name>A0AAX2CI07_9BACI</name>
<proteinExistence type="predicted"/>
<gene>
    <name evidence="1" type="ORF">BCB44BAC_02038</name>
</gene>
<evidence type="ECO:0000313" key="1">
    <source>
        <dbReference type="EMBL" id="SCL92382.1"/>
    </source>
</evidence>
<organism evidence="1 2">
    <name type="scientific">Bacillus cytotoxicus</name>
    <dbReference type="NCBI Taxonomy" id="580165"/>
    <lineage>
        <taxon>Bacteria</taxon>
        <taxon>Bacillati</taxon>
        <taxon>Bacillota</taxon>
        <taxon>Bacilli</taxon>
        <taxon>Bacillales</taxon>
        <taxon>Bacillaceae</taxon>
        <taxon>Bacillus</taxon>
        <taxon>Bacillus cereus group</taxon>
    </lineage>
</organism>